<evidence type="ECO:0000256" key="8">
    <source>
        <dbReference type="ARBA" id="ARBA00048858"/>
    </source>
</evidence>
<dbReference type="PROSITE" id="PS00739">
    <property type="entry name" value="ADOHCYASE_2"/>
    <property type="match status" value="1"/>
</dbReference>
<dbReference type="InterPro" id="IPR036291">
    <property type="entry name" value="NAD(P)-bd_dom_sf"/>
</dbReference>
<evidence type="ECO:0000256" key="5">
    <source>
        <dbReference type="ARBA" id="ARBA00022801"/>
    </source>
</evidence>
<feature type="binding site" evidence="9">
    <location>
        <position position="54"/>
    </location>
    <ligand>
        <name>substrate</name>
    </ligand>
</feature>
<dbReference type="Gene3D" id="3.40.50.1480">
    <property type="entry name" value="Adenosylhomocysteinase-like"/>
    <property type="match status" value="3"/>
</dbReference>
<dbReference type="GO" id="GO:0006656">
    <property type="term" value="P:phosphatidylcholine biosynthetic process"/>
    <property type="evidence" value="ECO:0007669"/>
    <property type="project" value="EnsemblFungi"/>
</dbReference>
<dbReference type="InterPro" id="IPR015878">
    <property type="entry name" value="Ado_hCys_hydrolase_NAD-bd"/>
</dbReference>
<dbReference type="InterPro" id="IPR042172">
    <property type="entry name" value="Adenosylhomocyst_ase-like_sf"/>
</dbReference>
<dbReference type="VEuPathDB" id="FungiDB:LCOR_09682.1"/>
<reference evidence="14" key="1">
    <citation type="submission" date="2013-08" db="EMBL/GenBank/DDBJ databases">
        <title>Gene expansion shapes genome architecture in the human pathogen Lichtheimia corymbifera: an evolutionary genomics analysis in the ancient terrestrial Mucorales (Mucoromycotina).</title>
        <authorList>
            <person name="Schwartze V.U."/>
            <person name="Winter S."/>
            <person name="Shelest E."/>
            <person name="Marcet-Houben M."/>
            <person name="Horn F."/>
            <person name="Wehner S."/>
            <person name="Hoffmann K."/>
            <person name="Riege K."/>
            <person name="Sammeth M."/>
            <person name="Nowrousian M."/>
            <person name="Valiante V."/>
            <person name="Linde J."/>
            <person name="Jacobsen I.D."/>
            <person name="Marz M."/>
            <person name="Brakhage A.A."/>
            <person name="Gabaldon T."/>
            <person name="Bocker S."/>
            <person name="Voigt K."/>
        </authorList>
    </citation>
    <scope>NUCLEOTIDE SEQUENCE [LARGE SCALE GENOMIC DNA]</scope>
    <source>
        <strain evidence="14">FSU 9682</strain>
    </source>
</reference>
<evidence type="ECO:0000259" key="13">
    <source>
        <dbReference type="SMART" id="SM00997"/>
    </source>
</evidence>
<comment type="similarity">
    <text evidence="3 12">Belongs to the adenosylhomocysteinase family.</text>
</comment>
<dbReference type="Proteomes" id="UP000027586">
    <property type="component" value="Unassembled WGS sequence"/>
</dbReference>
<feature type="binding site" evidence="9">
    <location>
        <position position="129"/>
    </location>
    <ligand>
        <name>substrate</name>
    </ligand>
</feature>
<evidence type="ECO:0000256" key="2">
    <source>
        <dbReference type="ARBA" id="ARBA00005195"/>
    </source>
</evidence>
<evidence type="ECO:0000256" key="11">
    <source>
        <dbReference type="RuleBase" id="RU000548"/>
    </source>
</evidence>
<keyword evidence="4 11" id="KW-0554">One-carbon metabolism</keyword>
<evidence type="ECO:0000313" key="15">
    <source>
        <dbReference type="Proteomes" id="UP000027586"/>
    </source>
</evidence>
<dbReference type="Pfam" id="PF05221">
    <property type="entry name" value="AdoHcyase"/>
    <property type="match status" value="1"/>
</dbReference>
<evidence type="ECO:0000256" key="12">
    <source>
        <dbReference type="RuleBase" id="RU004166"/>
    </source>
</evidence>
<evidence type="ECO:0000256" key="3">
    <source>
        <dbReference type="ARBA" id="ARBA00007122"/>
    </source>
</evidence>
<keyword evidence="6 10" id="KW-0520">NAD</keyword>
<dbReference type="PROSITE" id="PS00738">
    <property type="entry name" value="ADOHCYASE_1"/>
    <property type="match status" value="1"/>
</dbReference>
<dbReference type="SUPFAM" id="SSF51735">
    <property type="entry name" value="NAD(P)-binding Rossmann-fold domains"/>
    <property type="match status" value="1"/>
</dbReference>
<sequence length="430" mass="46750">MVNYKVADISLAAFGRKEIELAEQEMPGLMSIREKYGPSQPLKGARIAGCLHMTIQTAVLIETLTALGAEVTWSSCNIFSTQDHAAAAIAATGVPVYAWKGETDEEFVWCIEQTLKFPSGEPLNMILDDGGDLTNIVHEKYPELLPGIKGLSEETTTGVHNLYKMMKNGTLKLPSINVNDSVTKSKFDNLYGCRESLVDGIKRATDVMIAGKVSVVAGYGDVGKGCAAALKAFGSRVLVTEVDPINALQAAMEGYEVTTMEEAVKEAQIFVTTTGCRDIITGAHFENMKDDAIVCNIGHFDIEIDVAWLKENAAECVNIKPQVDRFTMKNGRHVILLAEGRLVNLGCATGHPSFVMSNSFSNQVLAQIALWTQPGQWSVGVHVLPKQLDEEVARAHLGKLGVKLTELTSVQSDYLGIPVAGPYKPDHYRY</sequence>
<dbReference type="EMBL" id="CBTN010000061">
    <property type="protein sequence ID" value="CDH58835.1"/>
    <property type="molecule type" value="Genomic_DNA"/>
</dbReference>
<proteinExistence type="inferred from homology"/>
<dbReference type="EC" id="3.13.2.1" evidence="7 11"/>
<dbReference type="NCBIfam" id="NF004005">
    <property type="entry name" value="PRK05476.2-3"/>
    <property type="match status" value="1"/>
</dbReference>
<keyword evidence="15" id="KW-1185">Reference proteome</keyword>
<evidence type="ECO:0000256" key="7">
    <source>
        <dbReference type="ARBA" id="ARBA00034527"/>
    </source>
</evidence>
<feature type="binding site" evidence="10">
    <location>
        <begin position="220"/>
        <end position="225"/>
    </location>
    <ligand>
        <name>NAD(+)</name>
        <dbReference type="ChEBI" id="CHEBI:57540"/>
    </ligand>
</feature>
<comment type="function">
    <text evidence="1">Adenosylhomocysteine is a competitive inhibitor of S-adenosyl-L-methionine-dependent methyl transferase reactions; therefore adenosylhomocysteinase may play a key role in the control of methylations via regulation of the intracellular concentration of adenosylhomocysteine.</text>
</comment>
<dbReference type="PIRSF" id="PIRSF001109">
    <property type="entry name" value="Ad_hcy_hydrolase"/>
    <property type="match status" value="1"/>
</dbReference>
<gene>
    <name evidence="14" type="ORF">LCOR_09682.1</name>
</gene>
<dbReference type="SMART" id="SM00997">
    <property type="entry name" value="AdoHcyase_NAD"/>
    <property type="match status" value="1"/>
</dbReference>
<dbReference type="GO" id="GO:0005829">
    <property type="term" value="C:cytosol"/>
    <property type="evidence" value="ECO:0007669"/>
    <property type="project" value="TreeGrafter"/>
</dbReference>
<dbReference type="NCBIfam" id="TIGR00936">
    <property type="entry name" value="ahcY"/>
    <property type="match status" value="1"/>
</dbReference>
<evidence type="ECO:0000256" key="6">
    <source>
        <dbReference type="ARBA" id="ARBA00023027"/>
    </source>
</evidence>
<dbReference type="GO" id="GO:0004013">
    <property type="term" value="F:adenosylhomocysteinase activity"/>
    <property type="evidence" value="ECO:0007669"/>
    <property type="project" value="UniProtKB-EC"/>
</dbReference>
<dbReference type="GO" id="GO:0033353">
    <property type="term" value="P:S-adenosylmethionine cycle"/>
    <property type="evidence" value="ECO:0007669"/>
    <property type="project" value="EnsemblFungi"/>
</dbReference>
<evidence type="ECO:0000256" key="1">
    <source>
        <dbReference type="ARBA" id="ARBA00002639"/>
    </source>
</evidence>
<dbReference type="FunFam" id="3.40.50.1480:FF:000004">
    <property type="entry name" value="Adenosylhomocysteinase"/>
    <property type="match status" value="1"/>
</dbReference>
<dbReference type="UniPathway" id="UPA00314">
    <property type="reaction ID" value="UER00076"/>
</dbReference>
<evidence type="ECO:0000256" key="4">
    <source>
        <dbReference type="ARBA" id="ARBA00022563"/>
    </source>
</evidence>
<dbReference type="Pfam" id="PF00670">
    <property type="entry name" value="AdoHcyase_NAD"/>
    <property type="match status" value="1"/>
</dbReference>
<dbReference type="InterPro" id="IPR000043">
    <property type="entry name" value="Adenosylhomocysteinase-like"/>
</dbReference>
<evidence type="ECO:0000313" key="14">
    <source>
        <dbReference type="EMBL" id="CDH58835.1"/>
    </source>
</evidence>
<feature type="domain" description="S-adenosyl-L-homocysteine hydrolase NAD binding" evidence="13">
    <location>
        <begin position="189"/>
        <end position="350"/>
    </location>
</feature>
<name>A0A068SA24_9FUNG</name>
<feature type="binding site" evidence="9">
    <location>
        <position position="154"/>
    </location>
    <ligand>
        <name>substrate</name>
    </ligand>
</feature>
<keyword evidence="5 11" id="KW-0378">Hydrolase</keyword>
<dbReference type="PANTHER" id="PTHR23420:SF0">
    <property type="entry name" value="ADENOSYLHOMOCYSTEINASE"/>
    <property type="match status" value="1"/>
</dbReference>
<evidence type="ECO:0000256" key="10">
    <source>
        <dbReference type="PIRSR" id="PIRSR001109-2"/>
    </source>
</evidence>
<dbReference type="OrthoDB" id="10007170at2759"/>
<dbReference type="SUPFAM" id="SSF52283">
    <property type="entry name" value="Formate/glycerate dehydrogenase catalytic domain-like"/>
    <property type="match status" value="1"/>
</dbReference>
<dbReference type="Gene3D" id="3.40.50.720">
    <property type="entry name" value="NAD(P)-binding Rossmann-like Domain"/>
    <property type="match status" value="1"/>
</dbReference>
<dbReference type="CDD" id="cd00401">
    <property type="entry name" value="SAHH"/>
    <property type="match status" value="1"/>
</dbReference>
<feature type="binding site" evidence="10">
    <location>
        <begin position="297"/>
        <end position="299"/>
    </location>
    <ligand>
        <name>NAD(+)</name>
        <dbReference type="ChEBI" id="CHEBI:57540"/>
    </ligand>
</feature>
<feature type="binding site" evidence="9">
    <location>
        <position position="184"/>
    </location>
    <ligand>
        <name>substrate</name>
    </ligand>
</feature>
<feature type="binding site" evidence="10">
    <location>
        <position position="241"/>
    </location>
    <ligand>
        <name>NAD(+)</name>
        <dbReference type="ChEBI" id="CHEBI:57540"/>
    </ligand>
</feature>
<dbReference type="FunFam" id="3.40.50.720:FF:000004">
    <property type="entry name" value="Adenosylhomocysteinase"/>
    <property type="match status" value="1"/>
</dbReference>
<dbReference type="AlphaFoldDB" id="A0A068SA24"/>
<feature type="binding site" evidence="10">
    <location>
        <position position="344"/>
    </location>
    <ligand>
        <name>NAD(+)</name>
        <dbReference type="ChEBI" id="CHEBI:57540"/>
    </ligand>
</feature>
<feature type="binding site" evidence="10">
    <location>
        <position position="246"/>
    </location>
    <ligand>
        <name>NAD(+)</name>
        <dbReference type="ChEBI" id="CHEBI:57540"/>
    </ligand>
</feature>
<dbReference type="GO" id="GO:0006641">
    <property type="term" value="P:triglyceride metabolic process"/>
    <property type="evidence" value="ECO:0007669"/>
    <property type="project" value="EnsemblFungi"/>
</dbReference>
<comment type="catalytic activity">
    <reaction evidence="8 11">
        <text>S-adenosyl-L-homocysteine + H2O = L-homocysteine + adenosine</text>
        <dbReference type="Rhea" id="RHEA:21708"/>
        <dbReference type="ChEBI" id="CHEBI:15377"/>
        <dbReference type="ChEBI" id="CHEBI:16335"/>
        <dbReference type="ChEBI" id="CHEBI:57856"/>
        <dbReference type="ChEBI" id="CHEBI:58199"/>
        <dbReference type="EC" id="3.13.2.1"/>
    </reaction>
</comment>
<feature type="binding site" evidence="10">
    <location>
        <position position="351"/>
    </location>
    <ligand>
        <name>NAD(+)</name>
        <dbReference type="ChEBI" id="CHEBI:57540"/>
    </ligand>
</feature>
<evidence type="ECO:0000256" key="9">
    <source>
        <dbReference type="PIRSR" id="PIRSR001109-1"/>
    </source>
</evidence>
<dbReference type="GO" id="GO:0006730">
    <property type="term" value="P:one-carbon metabolic process"/>
    <property type="evidence" value="ECO:0007669"/>
    <property type="project" value="UniProtKB-KW"/>
</dbReference>
<protein>
    <recommendedName>
        <fullName evidence="7 11">Adenosylhomocysteinase</fullName>
        <ecNumber evidence="7 11">3.13.2.1</ecNumber>
    </recommendedName>
</protein>
<feature type="binding site" evidence="9">
    <location>
        <position position="188"/>
    </location>
    <ligand>
        <name>substrate</name>
    </ligand>
</feature>
<feature type="binding site" evidence="10">
    <location>
        <begin position="155"/>
        <end position="157"/>
    </location>
    <ligand>
        <name>NAD(+)</name>
        <dbReference type="ChEBI" id="CHEBI:57540"/>
    </ligand>
</feature>
<dbReference type="PANTHER" id="PTHR23420">
    <property type="entry name" value="ADENOSYLHOMOCYSTEINASE"/>
    <property type="match status" value="1"/>
</dbReference>
<dbReference type="STRING" id="1263082.A0A068SA24"/>
<dbReference type="HAMAP" id="MF_00563">
    <property type="entry name" value="AdoHcyase"/>
    <property type="match status" value="1"/>
</dbReference>
<dbReference type="SMART" id="SM00996">
    <property type="entry name" value="AdoHcyase"/>
    <property type="match status" value="1"/>
</dbReference>
<comment type="caution">
    <text evidence="14">The sequence shown here is derived from an EMBL/GenBank/DDBJ whole genome shotgun (WGS) entry which is preliminary data.</text>
</comment>
<organism evidence="14 15">
    <name type="scientific">Lichtheimia corymbifera JMRC:FSU:9682</name>
    <dbReference type="NCBI Taxonomy" id="1263082"/>
    <lineage>
        <taxon>Eukaryota</taxon>
        <taxon>Fungi</taxon>
        <taxon>Fungi incertae sedis</taxon>
        <taxon>Mucoromycota</taxon>
        <taxon>Mucoromycotina</taxon>
        <taxon>Mucoromycetes</taxon>
        <taxon>Mucorales</taxon>
        <taxon>Lichtheimiaceae</taxon>
        <taxon>Lichtheimia</taxon>
    </lineage>
</organism>
<comment type="pathway">
    <text evidence="2 11">Amino-acid biosynthesis; L-homocysteine biosynthesis; L-homocysteine from S-adenosyl-L-homocysteine: step 1/1.</text>
</comment>
<accession>A0A068SA24</accession>
<comment type="cofactor">
    <cofactor evidence="10 11">
        <name>NAD(+)</name>
        <dbReference type="ChEBI" id="CHEBI:57540"/>
    </cofactor>
    <text evidence="10 11">Binds 1 NAD(+) per subunit.</text>
</comment>
<dbReference type="InterPro" id="IPR020082">
    <property type="entry name" value="S-Ado-L-homoCys_hydrolase_CS"/>
</dbReference>